<reference evidence="5 6" key="1">
    <citation type="submission" date="2019-09" db="EMBL/GenBank/DDBJ databases">
        <title>A chromosome-level genome assembly of the Chinese tupelo Nyssa sinensis.</title>
        <authorList>
            <person name="Yang X."/>
            <person name="Kang M."/>
            <person name="Yang Y."/>
            <person name="Xiong H."/>
            <person name="Wang M."/>
            <person name="Zhang Z."/>
            <person name="Wang Z."/>
            <person name="Wu H."/>
            <person name="Ma T."/>
            <person name="Liu J."/>
            <person name="Xi Z."/>
        </authorList>
    </citation>
    <scope>NUCLEOTIDE SEQUENCE [LARGE SCALE GENOMIC DNA]</scope>
    <source>
        <strain evidence="5">J267</strain>
        <tissue evidence="5">Leaf</tissue>
    </source>
</reference>
<dbReference type="EC" id="2.8.2.-" evidence="3"/>
<dbReference type="SUPFAM" id="SSF52540">
    <property type="entry name" value="P-loop containing nucleoside triphosphate hydrolases"/>
    <property type="match status" value="1"/>
</dbReference>
<dbReference type="Pfam" id="PF00685">
    <property type="entry name" value="Sulfotransfer_1"/>
    <property type="match status" value="1"/>
</dbReference>
<accession>A0A5J5ATV7</accession>
<dbReference type="Gene3D" id="3.40.50.300">
    <property type="entry name" value="P-loop containing nucleotide triphosphate hydrolases"/>
    <property type="match status" value="1"/>
</dbReference>
<dbReference type="OrthoDB" id="205623at2759"/>
<evidence type="ECO:0000313" key="5">
    <source>
        <dbReference type="EMBL" id="KAA8533910.1"/>
    </source>
</evidence>
<dbReference type="AlphaFoldDB" id="A0A5J5ATV7"/>
<comment type="similarity">
    <text evidence="1 3">Belongs to the sulfotransferase 1 family.</text>
</comment>
<evidence type="ECO:0000256" key="1">
    <source>
        <dbReference type="ARBA" id="ARBA00005771"/>
    </source>
</evidence>
<keyword evidence="2 3" id="KW-0808">Transferase</keyword>
<sequence length="126" mass="14483">MANEESSVLKSCDSIDTLLNRLPKVCFWESTDLYQWEGVWLTREYLEASLAFRSHFEARDDDIILTSTMKTGTTWLKALCICIMQSQNGDSNKEEEDILVKYNPHTCVQTLDSHTYVENPNPDLSV</sequence>
<evidence type="ECO:0000259" key="4">
    <source>
        <dbReference type="Pfam" id="PF00685"/>
    </source>
</evidence>
<dbReference type="Proteomes" id="UP000325577">
    <property type="component" value="Linkage Group LG18"/>
</dbReference>
<organism evidence="5 6">
    <name type="scientific">Nyssa sinensis</name>
    <dbReference type="NCBI Taxonomy" id="561372"/>
    <lineage>
        <taxon>Eukaryota</taxon>
        <taxon>Viridiplantae</taxon>
        <taxon>Streptophyta</taxon>
        <taxon>Embryophyta</taxon>
        <taxon>Tracheophyta</taxon>
        <taxon>Spermatophyta</taxon>
        <taxon>Magnoliopsida</taxon>
        <taxon>eudicotyledons</taxon>
        <taxon>Gunneridae</taxon>
        <taxon>Pentapetalae</taxon>
        <taxon>asterids</taxon>
        <taxon>Cornales</taxon>
        <taxon>Nyssaceae</taxon>
        <taxon>Nyssa</taxon>
    </lineage>
</organism>
<dbReference type="EMBL" id="CM018041">
    <property type="protein sequence ID" value="KAA8533910.1"/>
    <property type="molecule type" value="Genomic_DNA"/>
</dbReference>
<protein>
    <recommendedName>
        <fullName evidence="3">Sulfotransferase</fullName>
        <ecNumber evidence="3">2.8.2.-</ecNumber>
    </recommendedName>
</protein>
<evidence type="ECO:0000256" key="2">
    <source>
        <dbReference type="ARBA" id="ARBA00022679"/>
    </source>
</evidence>
<dbReference type="GO" id="GO:0008146">
    <property type="term" value="F:sulfotransferase activity"/>
    <property type="evidence" value="ECO:0007669"/>
    <property type="project" value="InterPro"/>
</dbReference>
<keyword evidence="6" id="KW-1185">Reference proteome</keyword>
<evidence type="ECO:0000256" key="3">
    <source>
        <dbReference type="RuleBase" id="RU361155"/>
    </source>
</evidence>
<dbReference type="InterPro" id="IPR027417">
    <property type="entry name" value="P-loop_NTPase"/>
</dbReference>
<gene>
    <name evidence="5" type="ORF">F0562_031427</name>
</gene>
<name>A0A5J5ATV7_9ASTE</name>
<dbReference type="PANTHER" id="PTHR11783">
    <property type="entry name" value="SULFOTRANSFERASE SULT"/>
    <property type="match status" value="1"/>
</dbReference>
<proteinExistence type="inferred from homology"/>
<feature type="domain" description="Sulfotransferase" evidence="4">
    <location>
        <begin position="60"/>
        <end position="113"/>
    </location>
</feature>
<evidence type="ECO:0000313" key="6">
    <source>
        <dbReference type="Proteomes" id="UP000325577"/>
    </source>
</evidence>
<dbReference type="InterPro" id="IPR000863">
    <property type="entry name" value="Sulfotransferase_dom"/>
</dbReference>